<dbReference type="InterPro" id="IPR005727">
    <property type="entry name" value="Ribosomal_uL22_bac/chlpt-type"/>
</dbReference>
<dbReference type="GO" id="GO:0006412">
    <property type="term" value="P:translation"/>
    <property type="evidence" value="ECO:0007669"/>
    <property type="project" value="UniProtKB-UniRule"/>
</dbReference>
<organism evidence="11 12">
    <name type="scientific">Engelhardtia mirabilis</name>
    <dbReference type="NCBI Taxonomy" id="2528011"/>
    <lineage>
        <taxon>Bacteria</taxon>
        <taxon>Pseudomonadati</taxon>
        <taxon>Planctomycetota</taxon>
        <taxon>Planctomycetia</taxon>
        <taxon>Planctomycetia incertae sedis</taxon>
        <taxon>Engelhardtia</taxon>
    </lineage>
</organism>
<evidence type="ECO:0000256" key="6">
    <source>
        <dbReference type="ARBA" id="ARBA00035207"/>
    </source>
</evidence>
<comment type="function">
    <text evidence="7 10">This protein binds specifically to 23S rRNA; its binding is stimulated by other ribosomal proteins, e.g., L4, L17, and L20. It is important during the early stages of 50S assembly. It makes multiple contacts with different domains of the 23S rRNA in the assembled 50S subunit and ribosome.</text>
</comment>
<dbReference type="GO" id="GO:0003735">
    <property type="term" value="F:structural constituent of ribosome"/>
    <property type="evidence" value="ECO:0007669"/>
    <property type="project" value="InterPro"/>
</dbReference>
<dbReference type="CDD" id="cd00336">
    <property type="entry name" value="Ribosomal_L22"/>
    <property type="match status" value="1"/>
</dbReference>
<gene>
    <name evidence="7 11" type="primary">rplV</name>
    <name evidence="11" type="ORF">Pla133_39400</name>
</gene>
<evidence type="ECO:0000313" key="12">
    <source>
        <dbReference type="Proteomes" id="UP000316921"/>
    </source>
</evidence>
<dbReference type="Pfam" id="PF00237">
    <property type="entry name" value="Ribosomal_L22"/>
    <property type="match status" value="1"/>
</dbReference>
<dbReference type="KEGG" id="pbap:Pla133_39400"/>
<dbReference type="NCBIfam" id="TIGR01044">
    <property type="entry name" value="rplV_bact"/>
    <property type="match status" value="1"/>
</dbReference>
<dbReference type="InterPro" id="IPR001063">
    <property type="entry name" value="Ribosomal_uL22"/>
</dbReference>
<dbReference type="SUPFAM" id="SSF54843">
    <property type="entry name" value="Ribosomal protein L22"/>
    <property type="match status" value="1"/>
</dbReference>
<dbReference type="Gene3D" id="3.90.470.10">
    <property type="entry name" value="Ribosomal protein L22/L17"/>
    <property type="match status" value="1"/>
</dbReference>
<dbReference type="PANTHER" id="PTHR13501:SF8">
    <property type="entry name" value="LARGE RIBOSOMAL SUBUNIT PROTEIN UL22M"/>
    <property type="match status" value="1"/>
</dbReference>
<dbReference type="InterPro" id="IPR036394">
    <property type="entry name" value="Ribosomal_uL22_sf"/>
</dbReference>
<dbReference type="AlphaFoldDB" id="A0A518BPC9"/>
<evidence type="ECO:0000256" key="2">
    <source>
        <dbReference type="ARBA" id="ARBA00022730"/>
    </source>
</evidence>
<evidence type="ECO:0000256" key="5">
    <source>
        <dbReference type="ARBA" id="ARBA00023274"/>
    </source>
</evidence>
<evidence type="ECO:0000313" key="11">
    <source>
        <dbReference type="EMBL" id="QDU68834.1"/>
    </source>
</evidence>
<sequence>MATTTAAKPEFRALHRYARMTARKGRLVADAIRGKDVNTALQFLEFAPQRAAAYYLKVLKSAVANASQDPNVNVNRLVICDCRADDGPLLNNRMRWRPGPQGRAMPFRKRTSHLTVVVREADA</sequence>
<evidence type="ECO:0000256" key="9">
    <source>
        <dbReference type="RuleBase" id="RU004006"/>
    </source>
</evidence>
<keyword evidence="3 7" id="KW-0694">RNA-binding</keyword>
<dbReference type="EMBL" id="CP036287">
    <property type="protein sequence ID" value="QDU68834.1"/>
    <property type="molecule type" value="Genomic_DNA"/>
</dbReference>
<dbReference type="Proteomes" id="UP000316921">
    <property type="component" value="Chromosome"/>
</dbReference>
<evidence type="ECO:0000256" key="3">
    <source>
        <dbReference type="ARBA" id="ARBA00022884"/>
    </source>
</evidence>
<keyword evidence="2 7" id="KW-0699">rRNA-binding</keyword>
<dbReference type="GO" id="GO:0022625">
    <property type="term" value="C:cytosolic large ribosomal subunit"/>
    <property type="evidence" value="ECO:0007669"/>
    <property type="project" value="TreeGrafter"/>
</dbReference>
<dbReference type="HAMAP" id="MF_01331_B">
    <property type="entry name" value="Ribosomal_uL22_B"/>
    <property type="match status" value="1"/>
</dbReference>
<protein>
    <recommendedName>
        <fullName evidence="6 7">Large ribosomal subunit protein uL22</fullName>
    </recommendedName>
</protein>
<keyword evidence="5 7" id="KW-0687">Ribonucleoprotein</keyword>
<reference evidence="11 12" key="1">
    <citation type="submission" date="2019-02" db="EMBL/GenBank/DDBJ databases">
        <title>Deep-cultivation of Planctomycetes and their phenomic and genomic characterization uncovers novel biology.</title>
        <authorList>
            <person name="Wiegand S."/>
            <person name="Jogler M."/>
            <person name="Boedeker C."/>
            <person name="Pinto D."/>
            <person name="Vollmers J."/>
            <person name="Rivas-Marin E."/>
            <person name="Kohn T."/>
            <person name="Peeters S.H."/>
            <person name="Heuer A."/>
            <person name="Rast P."/>
            <person name="Oberbeckmann S."/>
            <person name="Bunk B."/>
            <person name="Jeske O."/>
            <person name="Meyerdierks A."/>
            <person name="Storesund J.E."/>
            <person name="Kallscheuer N."/>
            <person name="Luecker S."/>
            <person name="Lage O.M."/>
            <person name="Pohl T."/>
            <person name="Merkel B.J."/>
            <person name="Hornburger P."/>
            <person name="Mueller R.-W."/>
            <person name="Bruemmer F."/>
            <person name="Labrenz M."/>
            <person name="Spormann A.M."/>
            <person name="Op den Camp H."/>
            <person name="Overmann J."/>
            <person name="Amann R."/>
            <person name="Jetten M.S.M."/>
            <person name="Mascher T."/>
            <person name="Medema M.H."/>
            <person name="Devos D.P."/>
            <person name="Kaster A.-K."/>
            <person name="Ovreas L."/>
            <person name="Rohde M."/>
            <person name="Galperin M.Y."/>
            <person name="Jogler C."/>
        </authorList>
    </citation>
    <scope>NUCLEOTIDE SEQUENCE [LARGE SCALE GENOMIC DNA]</scope>
    <source>
        <strain evidence="11 12">Pla133</strain>
    </source>
</reference>
<name>A0A518BPC9_9BACT</name>
<dbReference type="PANTHER" id="PTHR13501">
    <property type="entry name" value="CHLOROPLAST 50S RIBOSOMAL PROTEIN L22-RELATED"/>
    <property type="match status" value="1"/>
</dbReference>
<comment type="function">
    <text evidence="7">The globular domain of the protein is located near the polypeptide exit tunnel on the outside of the subunit, while an extended beta-hairpin is found that lines the wall of the exit tunnel in the center of the 70S ribosome.</text>
</comment>
<dbReference type="InterPro" id="IPR047867">
    <property type="entry name" value="Ribosomal_uL22_bac/org-type"/>
</dbReference>
<dbReference type="RefSeq" id="WP_145068182.1">
    <property type="nucleotide sequence ID" value="NZ_CP036287.1"/>
</dbReference>
<evidence type="ECO:0000256" key="7">
    <source>
        <dbReference type="HAMAP-Rule" id="MF_01331"/>
    </source>
</evidence>
<comment type="subunit">
    <text evidence="7 9">Part of the 50S ribosomal subunit.</text>
</comment>
<evidence type="ECO:0000256" key="10">
    <source>
        <dbReference type="RuleBase" id="RU004008"/>
    </source>
</evidence>
<evidence type="ECO:0000256" key="1">
    <source>
        <dbReference type="ARBA" id="ARBA00009451"/>
    </source>
</evidence>
<evidence type="ECO:0000256" key="4">
    <source>
        <dbReference type="ARBA" id="ARBA00022980"/>
    </source>
</evidence>
<keyword evidence="4 7" id="KW-0689">Ribosomal protein</keyword>
<dbReference type="GO" id="GO:0019843">
    <property type="term" value="F:rRNA binding"/>
    <property type="evidence" value="ECO:0007669"/>
    <property type="project" value="UniProtKB-UniRule"/>
</dbReference>
<accession>A0A518BPC9</accession>
<evidence type="ECO:0000256" key="8">
    <source>
        <dbReference type="RuleBase" id="RU004005"/>
    </source>
</evidence>
<proteinExistence type="inferred from homology"/>
<comment type="similarity">
    <text evidence="1 7 8">Belongs to the universal ribosomal protein uL22 family.</text>
</comment>
<keyword evidence="12" id="KW-1185">Reference proteome</keyword>